<sequence length="496" mass="54974">MKFALIFQNDTAAFLPELFLAIAILVVLLHGSFLGVSAASLYTYLTPSMVRLTSTILFVSLLLVLNNPVESQTLWNSVFVTDNIGTWSKAIVFLGLIFCVAVSESYMFSARFRAYEFFVFVIGIGLSLCLLISSYDLLSIYLSMEFLSLIFYVLAAWKKNSYFSAEAGLKYFILGSVASIFFLFGASLIYFSMGTTNLGSLTLLTENLTTSSPFIYLGLICVVSALLFKIGAAPYHMWIADVYEGAPTLVGFIFAVIPKFAFFVVILRLSFTSFWSFFPSLWENFFCICGLLSLFIGCICGLGETKIKRLLAFSSVGHVGFLCLGLASGNIEGIQAVLFYLSIYMLTAAFLWVYIVHLDLSSTSGSTLLTFSDSIGLVRSNPLMGFGVALMIFSLAGIPPFGGFFAKLNIFVSLVDSSLYIVSIFVVITSVISAFYYIRLIKIFYFEKNKNWFFFTPLSKGASMVLVLSGFTIIFFMLSPNIFYLLTYKVGLGLMF</sequence>
<dbReference type="PANTHER" id="PTHR22773">
    <property type="entry name" value="NADH DEHYDROGENASE"/>
    <property type="match status" value="1"/>
</dbReference>
<evidence type="ECO:0000256" key="2">
    <source>
        <dbReference type="ARBA" id="ARBA00022692"/>
    </source>
</evidence>
<feature type="domain" description="NADH:quinone oxidoreductase/Mrp antiporter transmembrane" evidence="6">
    <location>
        <begin position="134"/>
        <end position="433"/>
    </location>
</feature>
<evidence type="ECO:0000256" key="5">
    <source>
        <dbReference type="SAM" id="Phobius"/>
    </source>
</evidence>
<keyword evidence="3 5" id="KW-1133">Transmembrane helix</keyword>
<feature type="transmembrane region" description="Helical" evidence="5">
    <location>
        <begin position="20"/>
        <end position="42"/>
    </location>
</feature>
<dbReference type="InterPro" id="IPR001750">
    <property type="entry name" value="ND/Mrp_TM"/>
</dbReference>
<dbReference type="HAMAP" id="MF_00445">
    <property type="entry name" value="NDH1_NuoN_1"/>
    <property type="match status" value="1"/>
</dbReference>
<feature type="transmembrane region" description="Helical" evidence="5">
    <location>
        <begin position="337"/>
        <end position="356"/>
    </location>
</feature>
<evidence type="ECO:0000313" key="7">
    <source>
        <dbReference type="EMBL" id="AJE26489.1"/>
    </source>
</evidence>
<comment type="subcellular location">
    <subcellularLocation>
        <location evidence="1">Membrane</location>
        <topology evidence="1">Multi-pass membrane protein</topology>
    </subcellularLocation>
</comment>
<dbReference type="EMBL" id="KP058499">
    <property type="protein sequence ID" value="AJE26489.1"/>
    <property type="molecule type" value="Genomic_DNA"/>
</dbReference>
<dbReference type="AlphaFoldDB" id="A0A0B5CPB8"/>
<dbReference type="InterPro" id="IPR010096">
    <property type="entry name" value="NADH-Q_OxRdtase_suN/2"/>
</dbReference>
<evidence type="ECO:0000256" key="1">
    <source>
        <dbReference type="ARBA" id="ARBA00004141"/>
    </source>
</evidence>
<feature type="transmembrane region" description="Helical" evidence="5">
    <location>
        <begin position="86"/>
        <end position="103"/>
    </location>
</feature>
<geneLocation type="mitochondrion" evidence="7"/>
<evidence type="ECO:0000256" key="3">
    <source>
        <dbReference type="ARBA" id="ARBA00022989"/>
    </source>
</evidence>
<feature type="transmembrane region" description="Helical" evidence="5">
    <location>
        <begin position="115"/>
        <end position="133"/>
    </location>
</feature>
<feature type="transmembrane region" description="Helical" evidence="5">
    <location>
        <begin position="383"/>
        <end position="406"/>
    </location>
</feature>
<protein>
    <submittedName>
        <fullName evidence="7">NADH dehydrogenase subunit 2</fullName>
    </submittedName>
</protein>
<keyword evidence="7" id="KW-0496">Mitochondrion</keyword>
<dbReference type="Pfam" id="PF00361">
    <property type="entry name" value="Proton_antipo_M"/>
    <property type="match status" value="1"/>
</dbReference>
<gene>
    <name evidence="7" type="primary">nad2</name>
</gene>
<keyword evidence="2 5" id="KW-0812">Transmembrane</keyword>
<accession>A0A0B5CPB8</accession>
<feature type="transmembrane region" description="Helical" evidence="5">
    <location>
        <begin position="49"/>
        <end position="66"/>
    </location>
</feature>
<feature type="transmembrane region" description="Helical" evidence="5">
    <location>
        <begin position="418"/>
        <end position="440"/>
    </location>
</feature>
<feature type="transmembrane region" description="Helical" evidence="5">
    <location>
        <begin position="281"/>
        <end position="303"/>
    </location>
</feature>
<dbReference type="NCBIfam" id="TIGR01770">
    <property type="entry name" value="NDH_I_N"/>
    <property type="match status" value="1"/>
</dbReference>
<reference evidence="7" key="1">
    <citation type="submission" date="2014-10" db="EMBL/GenBank/DDBJ databases">
        <title>Complete mitochondrial genome of Sacchrina sp. ye-F.</title>
        <authorList>
            <person name="Fan X."/>
            <person name="Guan Z."/>
            <person name="Wang S."/>
            <person name="Xu D."/>
            <person name="Zhang X."/>
            <person name="Wang D."/>
            <person name="Miao Y."/>
            <person name="Ye N."/>
        </authorList>
    </citation>
    <scope>NUCLEOTIDE SEQUENCE</scope>
</reference>
<feature type="transmembrane region" description="Helical" evidence="5">
    <location>
        <begin position="169"/>
        <end position="193"/>
    </location>
</feature>
<evidence type="ECO:0000256" key="4">
    <source>
        <dbReference type="ARBA" id="ARBA00023136"/>
    </source>
</evidence>
<dbReference type="GO" id="GO:0008137">
    <property type="term" value="F:NADH dehydrogenase (ubiquinone) activity"/>
    <property type="evidence" value="ECO:0007669"/>
    <property type="project" value="InterPro"/>
</dbReference>
<feature type="transmembrane region" description="Helical" evidence="5">
    <location>
        <begin position="310"/>
        <end position="331"/>
    </location>
</feature>
<feature type="transmembrane region" description="Helical" evidence="5">
    <location>
        <begin position="461"/>
        <end position="486"/>
    </location>
</feature>
<evidence type="ECO:0000259" key="6">
    <source>
        <dbReference type="Pfam" id="PF00361"/>
    </source>
</evidence>
<feature type="transmembrane region" description="Helical" evidence="5">
    <location>
        <begin position="139"/>
        <end position="157"/>
    </location>
</feature>
<keyword evidence="4 5" id="KW-0472">Membrane</keyword>
<organism evidence="7">
    <name type="scientific">Saccharina sp. ye-F</name>
    <dbReference type="NCBI Taxonomy" id="1595980"/>
    <lineage>
        <taxon>Eukaryota</taxon>
        <taxon>Sar</taxon>
        <taxon>Stramenopiles</taxon>
        <taxon>Ochrophyta</taxon>
        <taxon>PX clade</taxon>
        <taxon>Phaeophyceae</taxon>
        <taxon>Laminariales</taxon>
        <taxon>Laminariaceae</taxon>
        <taxon>Saccharina</taxon>
    </lineage>
</organism>
<dbReference type="GO" id="GO:0016020">
    <property type="term" value="C:membrane"/>
    <property type="evidence" value="ECO:0007669"/>
    <property type="project" value="UniProtKB-SubCell"/>
</dbReference>
<dbReference type="GO" id="GO:0042773">
    <property type="term" value="P:ATP synthesis coupled electron transport"/>
    <property type="evidence" value="ECO:0007669"/>
    <property type="project" value="InterPro"/>
</dbReference>
<proteinExistence type="inferred from homology"/>
<feature type="transmembrane region" description="Helical" evidence="5">
    <location>
        <begin position="213"/>
        <end position="237"/>
    </location>
</feature>
<name>A0A0B5CPB8_9PHAE</name>
<feature type="transmembrane region" description="Helical" evidence="5">
    <location>
        <begin position="249"/>
        <end position="269"/>
    </location>
</feature>